<dbReference type="Proteomes" id="UP000245783">
    <property type="component" value="Unassembled WGS sequence"/>
</dbReference>
<name>A0A316W6V1_9BASI</name>
<evidence type="ECO:0000313" key="2">
    <source>
        <dbReference type="EMBL" id="PWN45607.1"/>
    </source>
</evidence>
<dbReference type="AlphaFoldDB" id="A0A316W6V1"/>
<dbReference type="GeneID" id="37032423"/>
<feature type="compositionally biased region" description="Polar residues" evidence="1">
    <location>
        <begin position="133"/>
        <end position="153"/>
    </location>
</feature>
<evidence type="ECO:0000256" key="1">
    <source>
        <dbReference type="SAM" id="MobiDB-lite"/>
    </source>
</evidence>
<proteinExistence type="predicted"/>
<evidence type="ECO:0000313" key="3">
    <source>
        <dbReference type="Proteomes" id="UP000245783"/>
    </source>
</evidence>
<sequence length="225" mass="23828">MFSIARTRTPSISPRSVRGSMAPPSTPHRREARNSNVNVDAAGAGAPHSPLARLLGADRSIDLEALEASPSRAAALRRASAAPSSSTNRQTAPPSELASAHLPTRASASIANADGIGMRDEGYDSSSDGDGFQITSCRTASPAQSQSGLTALSASPPPDFRTQRSCRQDCVVRISMEGPGGVSLDCQIPISQELAARSAVLRAEFARIPRQLQKRVDELHKRYAW</sequence>
<dbReference type="RefSeq" id="XP_025372767.1">
    <property type="nucleotide sequence ID" value="XM_025510553.1"/>
</dbReference>
<protein>
    <submittedName>
        <fullName evidence="2">Uncharacterized protein</fullName>
    </submittedName>
</protein>
<dbReference type="InParanoid" id="A0A316W6V1"/>
<feature type="region of interest" description="Disordered" evidence="1">
    <location>
        <begin position="1"/>
        <end position="50"/>
    </location>
</feature>
<feature type="compositionally biased region" description="Polar residues" evidence="1">
    <location>
        <begin position="1"/>
        <end position="14"/>
    </location>
</feature>
<reference evidence="2 3" key="1">
    <citation type="journal article" date="2018" name="Mol. Biol. Evol.">
        <title>Broad Genomic Sampling Reveals a Smut Pathogenic Ancestry of the Fungal Clade Ustilaginomycotina.</title>
        <authorList>
            <person name="Kijpornyongpan T."/>
            <person name="Mondo S.J."/>
            <person name="Barry K."/>
            <person name="Sandor L."/>
            <person name="Lee J."/>
            <person name="Lipzen A."/>
            <person name="Pangilinan J."/>
            <person name="LaButti K."/>
            <person name="Hainaut M."/>
            <person name="Henrissat B."/>
            <person name="Grigoriev I.V."/>
            <person name="Spatafora J.W."/>
            <person name="Aime M.C."/>
        </authorList>
    </citation>
    <scope>NUCLEOTIDE SEQUENCE [LARGE SCALE GENOMIC DNA]</scope>
    <source>
        <strain evidence="2 3">MCA 4658</strain>
    </source>
</reference>
<dbReference type="EMBL" id="KZ819354">
    <property type="protein sequence ID" value="PWN45607.1"/>
    <property type="molecule type" value="Genomic_DNA"/>
</dbReference>
<dbReference type="OrthoDB" id="10420441at2759"/>
<accession>A0A316W6V1</accession>
<feature type="compositionally biased region" description="Low complexity" evidence="1">
    <location>
        <begin position="69"/>
        <end position="86"/>
    </location>
</feature>
<keyword evidence="3" id="KW-1185">Reference proteome</keyword>
<organism evidence="2 3">
    <name type="scientific">Ceraceosorus guamensis</name>
    <dbReference type="NCBI Taxonomy" id="1522189"/>
    <lineage>
        <taxon>Eukaryota</taxon>
        <taxon>Fungi</taxon>
        <taxon>Dikarya</taxon>
        <taxon>Basidiomycota</taxon>
        <taxon>Ustilaginomycotina</taxon>
        <taxon>Exobasidiomycetes</taxon>
        <taxon>Ceraceosorales</taxon>
        <taxon>Ceraceosoraceae</taxon>
        <taxon>Ceraceosorus</taxon>
    </lineage>
</organism>
<gene>
    <name evidence="2" type="ORF">IE81DRAFT_163187</name>
</gene>
<feature type="region of interest" description="Disordered" evidence="1">
    <location>
        <begin position="69"/>
        <end position="163"/>
    </location>
</feature>